<keyword evidence="3" id="KW-1185">Reference proteome</keyword>
<sequence>LVGYSALSPGHVKYPERKGRSPAVSLFSFSRDLSLVADGAVSVSHSPQVLPEPSVHSESLYLCEAVGPLMLGRQLPHPRALGEAPAPGDRELITGTDSDITATADSLEQGEEDDCPELIPLVVDTTTPPPSLDNSPPALSLQDPPFNFSDDPSPSPLTPTPGGILSGISGEAAGSLVPSVPSRGHLICQLRPAPGGKC</sequence>
<accession>A0ABD0LEW3</accession>
<feature type="region of interest" description="Disordered" evidence="1">
    <location>
        <begin position="124"/>
        <end position="184"/>
    </location>
</feature>
<evidence type="ECO:0000313" key="2">
    <source>
        <dbReference type="EMBL" id="KAK7497716.1"/>
    </source>
</evidence>
<proteinExistence type="predicted"/>
<reference evidence="2 3" key="1">
    <citation type="journal article" date="2023" name="Sci. Data">
        <title>Genome assembly of the Korean intertidal mud-creeper Batillaria attramentaria.</title>
        <authorList>
            <person name="Patra A.K."/>
            <person name="Ho P.T."/>
            <person name="Jun S."/>
            <person name="Lee S.J."/>
            <person name="Kim Y."/>
            <person name="Won Y.J."/>
        </authorList>
    </citation>
    <scope>NUCLEOTIDE SEQUENCE [LARGE SCALE GENOMIC DNA]</scope>
    <source>
        <strain evidence="2">Wonlab-2016</strain>
    </source>
</reference>
<comment type="caution">
    <text evidence="2">The sequence shown here is derived from an EMBL/GenBank/DDBJ whole genome shotgun (WGS) entry which is preliminary data.</text>
</comment>
<dbReference type="EMBL" id="JACVVK020000056">
    <property type="protein sequence ID" value="KAK7497716.1"/>
    <property type="molecule type" value="Genomic_DNA"/>
</dbReference>
<protein>
    <submittedName>
        <fullName evidence="2">Uncharacterized protein</fullName>
    </submittedName>
</protein>
<evidence type="ECO:0000256" key="1">
    <source>
        <dbReference type="SAM" id="MobiDB-lite"/>
    </source>
</evidence>
<gene>
    <name evidence="2" type="ORF">BaRGS_00011111</name>
</gene>
<dbReference type="Proteomes" id="UP001519460">
    <property type="component" value="Unassembled WGS sequence"/>
</dbReference>
<feature type="non-terminal residue" evidence="2">
    <location>
        <position position="1"/>
    </location>
</feature>
<evidence type="ECO:0000313" key="3">
    <source>
        <dbReference type="Proteomes" id="UP001519460"/>
    </source>
</evidence>
<dbReference type="AlphaFoldDB" id="A0ABD0LEW3"/>
<name>A0ABD0LEW3_9CAEN</name>
<feature type="compositionally biased region" description="Low complexity" evidence="1">
    <location>
        <begin position="143"/>
        <end position="152"/>
    </location>
</feature>
<organism evidence="2 3">
    <name type="scientific">Batillaria attramentaria</name>
    <dbReference type="NCBI Taxonomy" id="370345"/>
    <lineage>
        <taxon>Eukaryota</taxon>
        <taxon>Metazoa</taxon>
        <taxon>Spiralia</taxon>
        <taxon>Lophotrochozoa</taxon>
        <taxon>Mollusca</taxon>
        <taxon>Gastropoda</taxon>
        <taxon>Caenogastropoda</taxon>
        <taxon>Sorbeoconcha</taxon>
        <taxon>Cerithioidea</taxon>
        <taxon>Batillariidae</taxon>
        <taxon>Batillaria</taxon>
    </lineage>
</organism>